<keyword evidence="9" id="KW-0460">Magnesium</keyword>
<accession>A0A1S8M8I7</accession>
<comment type="caution">
    <text evidence="9">Lacks conserved residue(s) required for the propagation of feature annotation.</text>
</comment>
<feature type="binding site" evidence="9">
    <location>
        <position position="80"/>
    </location>
    <ligand>
        <name>anthranilate</name>
        <dbReference type="ChEBI" id="CHEBI:16567"/>
        <label>1</label>
    </ligand>
</feature>
<reference evidence="10 11" key="1">
    <citation type="submission" date="2022-04" db="EMBL/GenBank/DDBJ databases">
        <title>Genome sequence of C. roseum typestrain.</title>
        <authorList>
            <person name="Poehlein A."/>
            <person name="Schoch T."/>
            <person name="Duerre P."/>
            <person name="Daniel R."/>
        </authorList>
    </citation>
    <scope>NUCLEOTIDE SEQUENCE [LARGE SCALE GENOMIC DNA]</scope>
    <source>
        <strain evidence="10 11">DSM 7320</strain>
    </source>
</reference>
<dbReference type="InterPro" id="IPR017459">
    <property type="entry name" value="Glycosyl_Trfase_fam3_N_dom"/>
</dbReference>
<evidence type="ECO:0000256" key="2">
    <source>
        <dbReference type="ARBA" id="ARBA00022605"/>
    </source>
</evidence>
<dbReference type="EMBL" id="CP096983">
    <property type="protein sequence ID" value="URZ13271.1"/>
    <property type="molecule type" value="Genomic_DNA"/>
</dbReference>
<dbReference type="Gene3D" id="1.20.970.10">
    <property type="entry name" value="Transferase, Pyrimidine Nucleoside Phosphorylase, Chain C"/>
    <property type="match status" value="1"/>
</dbReference>
<keyword evidence="3 9" id="KW-0328">Glycosyltransferase</keyword>
<dbReference type="PANTHER" id="PTHR43285:SF2">
    <property type="entry name" value="ANTHRANILATE PHOSPHORIBOSYLTRANSFERASE"/>
    <property type="match status" value="1"/>
</dbReference>
<keyword evidence="5 9" id="KW-0822">Tryptophan biosynthesis</keyword>
<evidence type="ECO:0000256" key="4">
    <source>
        <dbReference type="ARBA" id="ARBA00022679"/>
    </source>
</evidence>
<keyword evidence="9" id="KW-0479">Metal-binding</keyword>
<comment type="pathway">
    <text evidence="1 9">Amino-acid biosynthesis; L-tryptophan biosynthesis; L-tryptophan from chorismate: step 2/5.</text>
</comment>
<feature type="binding site" evidence="9">
    <location>
        <position position="80"/>
    </location>
    <ligand>
        <name>5-phospho-alpha-D-ribose 1-diphosphate</name>
        <dbReference type="ChEBI" id="CHEBI:58017"/>
    </ligand>
</feature>
<dbReference type="Pfam" id="PF02885">
    <property type="entry name" value="Glycos_trans_3N"/>
    <property type="match status" value="1"/>
</dbReference>
<evidence type="ECO:0000256" key="6">
    <source>
        <dbReference type="ARBA" id="ARBA00023141"/>
    </source>
</evidence>
<sequence length="331" mass="35893">MLKDAVKKIIQFDNLSEAEAYDAVNEIMEGRESEIDIAAFLTAFRMKGEEVEEILGCAKAMKDHAPKIHVDDLYTIDTCGTGGDGGKTFNVSTCASIIAAAGGVKIAKHGNRAGSSKSGSADVLKELGINIELEPEEVEEGIREKGMAFIFAQSYHKAMKNVAGVRKSLGFKTIFNLLGPLTNPCNIKGQVLGVFDQKLAHPIAEVLLKFGRERALVLNGCDGLDEITTTGFTFISEIKDGKIKDYIIRPEDFGIKRSIIEDISGGTPKENAEIIINILKGEKGHKRDIVVLNTAAALYVGKVCESLKDGTRMAQKLIDSGAALRKYEELK</sequence>
<feature type="binding site" evidence="9">
    <location>
        <position position="166"/>
    </location>
    <ligand>
        <name>anthranilate</name>
        <dbReference type="ChEBI" id="CHEBI:16567"/>
        <label>2</label>
    </ligand>
</feature>
<feature type="binding site" evidence="9">
    <location>
        <position position="226"/>
    </location>
    <ligand>
        <name>Mg(2+)</name>
        <dbReference type="ChEBI" id="CHEBI:18420"/>
        <label>1</label>
    </ligand>
</feature>
<keyword evidence="11" id="KW-1185">Reference proteome</keyword>
<dbReference type="InterPro" id="IPR036320">
    <property type="entry name" value="Glycosyl_Trfase_fam3_N_dom_sf"/>
</dbReference>
<gene>
    <name evidence="9 10" type="primary">trpD</name>
    <name evidence="10" type="ORF">CROST_040230</name>
</gene>
<dbReference type="RefSeq" id="WP_077833955.1">
    <property type="nucleotide sequence ID" value="NZ_CP096983.1"/>
</dbReference>
<dbReference type="GO" id="GO:0000162">
    <property type="term" value="P:L-tryptophan biosynthetic process"/>
    <property type="evidence" value="ECO:0007669"/>
    <property type="project" value="UniProtKB-UniRule"/>
</dbReference>
<feature type="binding site" evidence="9">
    <location>
        <begin position="108"/>
        <end position="116"/>
    </location>
    <ligand>
        <name>5-phospho-alpha-D-ribose 1-diphosphate</name>
        <dbReference type="ChEBI" id="CHEBI:58017"/>
    </ligand>
</feature>
<dbReference type="Proteomes" id="UP000190951">
    <property type="component" value="Chromosome"/>
</dbReference>
<feature type="binding site" evidence="9">
    <location>
        <position position="88"/>
    </location>
    <ligand>
        <name>5-phospho-alpha-D-ribose 1-diphosphate</name>
        <dbReference type="ChEBI" id="CHEBI:58017"/>
    </ligand>
</feature>
<feature type="binding site" evidence="9">
    <location>
        <position position="111"/>
    </location>
    <ligand>
        <name>anthranilate</name>
        <dbReference type="ChEBI" id="CHEBI:16567"/>
        <label>1</label>
    </ligand>
</feature>
<evidence type="ECO:0000313" key="10">
    <source>
        <dbReference type="EMBL" id="URZ13271.1"/>
    </source>
</evidence>
<evidence type="ECO:0000313" key="11">
    <source>
        <dbReference type="Proteomes" id="UP000190951"/>
    </source>
</evidence>
<dbReference type="EC" id="2.4.2.18" evidence="9"/>
<comment type="similarity">
    <text evidence="9">Belongs to the anthranilate phosphoribosyltransferase family.</text>
</comment>
<evidence type="ECO:0000256" key="9">
    <source>
        <dbReference type="HAMAP-Rule" id="MF_00211"/>
    </source>
</evidence>
<dbReference type="FunFam" id="3.40.1030.10:FF:000002">
    <property type="entry name" value="Anthranilate phosphoribosyltransferase"/>
    <property type="match status" value="1"/>
</dbReference>
<protein>
    <recommendedName>
        <fullName evidence="9">Anthranilate phosphoribosyltransferase</fullName>
        <ecNumber evidence="9">2.4.2.18</ecNumber>
    </recommendedName>
</protein>
<evidence type="ECO:0000256" key="3">
    <source>
        <dbReference type="ARBA" id="ARBA00022676"/>
    </source>
</evidence>
<dbReference type="InterPro" id="IPR005940">
    <property type="entry name" value="Anthranilate_Pribosyl_Tfrase"/>
</dbReference>
<comment type="cofactor">
    <cofactor evidence="9">
        <name>Mg(2+)</name>
        <dbReference type="ChEBI" id="CHEBI:18420"/>
    </cofactor>
    <text evidence="9">Binds 2 magnesium ions per monomer.</text>
</comment>
<dbReference type="GO" id="GO:0005829">
    <property type="term" value="C:cytosol"/>
    <property type="evidence" value="ECO:0007669"/>
    <property type="project" value="TreeGrafter"/>
</dbReference>
<feature type="binding site" evidence="9">
    <location>
        <position position="225"/>
    </location>
    <ligand>
        <name>Mg(2+)</name>
        <dbReference type="ChEBI" id="CHEBI:18420"/>
        <label>2</label>
    </ligand>
</feature>
<dbReference type="Gene3D" id="3.40.1030.10">
    <property type="entry name" value="Nucleoside phosphorylase/phosphoribosyltransferase catalytic domain"/>
    <property type="match status" value="1"/>
</dbReference>
<dbReference type="NCBIfam" id="TIGR01245">
    <property type="entry name" value="trpD"/>
    <property type="match status" value="1"/>
</dbReference>
<dbReference type="GO" id="GO:0004048">
    <property type="term" value="F:anthranilate phosphoribosyltransferase activity"/>
    <property type="evidence" value="ECO:0007669"/>
    <property type="project" value="UniProtKB-UniRule"/>
</dbReference>
<dbReference type="Pfam" id="PF00591">
    <property type="entry name" value="Glycos_transf_3"/>
    <property type="match status" value="1"/>
</dbReference>
<organism evidence="10 11">
    <name type="scientific">Clostridium felsineum</name>
    <dbReference type="NCBI Taxonomy" id="36839"/>
    <lineage>
        <taxon>Bacteria</taxon>
        <taxon>Bacillati</taxon>
        <taxon>Bacillota</taxon>
        <taxon>Clostridia</taxon>
        <taxon>Eubacteriales</taxon>
        <taxon>Clostridiaceae</taxon>
        <taxon>Clostridium</taxon>
    </lineage>
</organism>
<evidence type="ECO:0000256" key="7">
    <source>
        <dbReference type="ARBA" id="ARBA00052328"/>
    </source>
</evidence>
<keyword evidence="4 9" id="KW-0808">Transferase</keyword>
<feature type="binding site" evidence="9">
    <location>
        <begin position="83"/>
        <end position="84"/>
    </location>
    <ligand>
        <name>5-phospho-alpha-D-ribose 1-diphosphate</name>
        <dbReference type="ChEBI" id="CHEBI:58017"/>
    </ligand>
</feature>
<proteinExistence type="inferred from homology"/>
<evidence type="ECO:0000256" key="5">
    <source>
        <dbReference type="ARBA" id="ARBA00022822"/>
    </source>
</evidence>
<dbReference type="STRING" id="84029.CROST_43010"/>
<feature type="binding site" evidence="9">
    <location>
        <begin position="90"/>
        <end position="93"/>
    </location>
    <ligand>
        <name>5-phospho-alpha-D-ribose 1-diphosphate</name>
        <dbReference type="ChEBI" id="CHEBI:58017"/>
    </ligand>
</feature>
<feature type="binding site" evidence="9">
    <location>
        <position position="226"/>
    </location>
    <ligand>
        <name>Mg(2+)</name>
        <dbReference type="ChEBI" id="CHEBI:18420"/>
        <label>2</label>
    </ligand>
</feature>
<evidence type="ECO:0000256" key="1">
    <source>
        <dbReference type="ARBA" id="ARBA00004907"/>
    </source>
</evidence>
<dbReference type="KEGG" id="crw:CROST_040230"/>
<dbReference type="GO" id="GO:0000287">
    <property type="term" value="F:magnesium ion binding"/>
    <property type="evidence" value="ECO:0007669"/>
    <property type="project" value="UniProtKB-UniRule"/>
</dbReference>
<keyword evidence="2 9" id="KW-0028">Amino-acid biosynthesis</keyword>
<dbReference type="InterPro" id="IPR000312">
    <property type="entry name" value="Glycosyl_Trfase_fam3"/>
</dbReference>
<evidence type="ECO:0000256" key="8">
    <source>
        <dbReference type="ARBA" id="ARBA00061188"/>
    </source>
</evidence>
<name>A0A1S8M8I7_9CLOT</name>
<dbReference type="AlphaFoldDB" id="A0A1S8M8I7"/>
<feature type="binding site" evidence="9">
    <location>
        <position position="120"/>
    </location>
    <ligand>
        <name>5-phospho-alpha-D-ribose 1-diphosphate</name>
        <dbReference type="ChEBI" id="CHEBI:58017"/>
    </ligand>
</feature>
<dbReference type="SUPFAM" id="SSF52418">
    <property type="entry name" value="Nucleoside phosphorylase/phosphoribosyltransferase catalytic domain"/>
    <property type="match status" value="1"/>
</dbReference>
<comment type="similarity">
    <text evidence="8">In the C-terminal section; belongs to the anthranilate phosphoribosyltransferase family.</text>
</comment>
<dbReference type="HAMAP" id="MF_00211">
    <property type="entry name" value="TrpD"/>
    <property type="match status" value="1"/>
</dbReference>
<dbReference type="InterPro" id="IPR035902">
    <property type="entry name" value="Nuc_phospho_transferase"/>
</dbReference>
<dbReference type="SUPFAM" id="SSF47648">
    <property type="entry name" value="Nucleoside phosphorylase/phosphoribosyltransferase N-terminal domain"/>
    <property type="match status" value="1"/>
</dbReference>
<comment type="subunit">
    <text evidence="9">Homodimer.</text>
</comment>
<dbReference type="PANTHER" id="PTHR43285">
    <property type="entry name" value="ANTHRANILATE PHOSPHORIBOSYLTRANSFERASE"/>
    <property type="match status" value="1"/>
</dbReference>
<feature type="binding site" evidence="9">
    <location>
        <position position="92"/>
    </location>
    <ligand>
        <name>Mg(2+)</name>
        <dbReference type="ChEBI" id="CHEBI:18420"/>
        <label>1</label>
    </ligand>
</feature>
<keyword evidence="6 9" id="KW-0057">Aromatic amino acid biosynthesis</keyword>
<comment type="function">
    <text evidence="9">Catalyzes the transfer of the phosphoribosyl group of 5-phosphorylribose-1-pyrophosphate (PRPP) to anthranilate to yield N-(5'-phosphoribosyl)-anthranilate (PRA).</text>
</comment>
<comment type="catalytic activity">
    <reaction evidence="7 9">
        <text>N-(5-phospho-beta-D-ribosyl)anthranilate + diphosphate = 5-phospho-alpha-D-ribose 1-diphosphate + anthranilate</text>
        <dbReference type="Rhea" id="RHEA:11768"/>
        <dbReference type="ChEBI" id="CHEBI:16567"/>
        <dbReference type="ChEBI" id="CHEBI:18277"/>
        <dbReference type="ChEBI" id="CHEBI:33019"/>
        <dbReference type="ChEBI" id="CHEBI:58017"/>
        <dbReference type="EC" id="2.4.2.18"/>
    </reaction>
</comment>